<keyword evidence="1" id="KW-0812">Transmembrane</keyword>
<evidence type="ECO:0000256" key="1">
    <source>
        <dbReference type="SAM" id="Phobius"/>
    </source>
</evidence>
<proteinExistence type="predicted"/>
<dbReference type="EMBL" id="HBGY01017987">
    <property type="protein sequence ID" value="CAD9585415.1"/>
    <property type="molecule type" value="Transcribed_RNA"/>
</dbReference>
<protein>
    <submittedName>
        <fullName evidence="2">Uncharacterized protein</fullName>
    </submittedName>
</protein>
<feature type="transmembrane region" description="Helical" evidence="1">
    <location>
        <begin position="66"/>
        <end position="84"/>
    </location>
</feature>
<sequence>MGFKGADLEVWINTQNYLNFCNPFYRAPTTWTPPAPSDTISQPAWDQFVSRVGPKILRFDQGQKQLSIFLALFITFFLVFVFVLEGSKFVPDPFSHYFDFALCLVSVFVFSSGRKKIVDANKRIDEEIQGIVVTTNFSGYKLVYYTEHTGFVGSKHKRPTRVFLFYADNNSNEAEVLL</sequence>
<name>A0A7S2P8X6_9STRA</name>
<feature type="transmembrane region" description="Helical" evidence="1">
    <location>
        <begin position="96"/>
        <end position="113"/>
    </location>
</feature>
<gene>
    <name evidence="2" type="ORF">LDAN0321_LOCUS11603</name>
</gene>
<dbReference type="AlphaFoldDB" id="A0A7S2P8X6"/>
<organism evidence="2">
    <name type="scientific">Leptocylindrus danicus</name>
    <dbReference type="NCBI Taxonomy" id="163516"/>
    <lineage>
        <taxon>Eukaryota</taxon>
        <taxon>Sar</taxon>
        <taxon>Stramenopiles</taxon>
        <taxon>Ochrophyta</taxon>
        <taxon>Bacillariophyta</taxon>
        <taxon>Coscinodiscophyceae</taxon>
        <taxon>Chaetocerotophycidae</taxon>
        <taxon>Leptocylindrales</taxon>
        <taxon>Leptocylindraceae</taxon>
        <taxon>Leptocylindrus</taxon>
    </lineage>
</organism>
<reference evidence="2" key="1">
    <citation type="submission" date="2021-01" db="EMBL/GenBank/DDBJ databases">
        <authorList>
            <person name="Corre E."/>
            <person name="Pelletier E."/>
            <person name="Niang G."/>
            <person name="Scheremetjew M."/>
            <person name="Finn R."/>
            <person name="Kale V."/>
            <person name="Holt S."/>
            <person name="Cochrane G."/>
            <person name="Meng A."/>
            <person name="Brown T."/>
            <person name="Cohen L."/>
        </authorList>
    </citation>
    <scope>NUCLEOTIDE SEQUENCE</scope>
    <source>
        <strain evidence="2">B650</strain>
    </source>
</reference>
<evidence type="ECO:0000313" key="2">
    <source>
        <dbReference type="EMBL" id="CAD9585415.1"/>
    </source>
</evidence>
<keyword evidence="1" id="KW-0472">Membrane</keyword>
<keyword evidence="1" id="KW-1133">Transmembrane helix</keyword>
<accession>A0A7S2P8X6</accession>